<evidence type="ECO:0000256" key="4">
    <source>
        <dbReference type="ARBA" id="ARBA00022989"/>
    </source>
</evidence>
<evidence type="ECO:0000256" key="6">
    <source>
        <dbReference type="SAM" id="Phobius"/>
    </source>
</evidence>
<comment type="subcellular location">
    <subcellularLocation>
        <location evidence="1">Cell membrane</location>
        <topology evidence="1">Multi-pass membrane protein</topology>
    </subcellularLocation>
</comment>
<organism evidence="7 8">
    <name type="scientific">Flammeovirga agarivorans</name>
    <dbReference type="NCBI Taxonomy" id="2726742"/>
    <lineage>
        <taxon>Bacteria</taxon>
        <taxon>Pseudomonadati</taxon>
        <taxon>Bacteroidota</taxon>
        <taxon>Cytophagia</taxon>
        <taxon>Cytophagales</taxon>
        <taxon>Flammeovirgaceae</taxon>
        <taxon>Flammeovirga</taxon>
    </lineage>
</organism>
<dbReference type="InterPro" id="IPR002797">
    <property type="entry name" value="Polysacc_synth"/>
</dbReference>
<comment type="caution">
    <text evidence="7">The sequence shown here is derived from an EMBL/GenBank/DDBJ whole genome shotgun (WGS) entry which is preliminary data.</text>
</comment>
<feature type="transmembrane region" description="Helical" evidence="6">
    <location>
        <begin position="115"/>
        <end position="135"/>
    </location>
</feature>
<evidence type="ECO:0000313" key="8">
    <source>
        <dbReference type="Proteomes" id="UP000585050"/>
    </source>
</evidence>
<proteinExistence type="predicted"/>
<keyword evidence="4 6" id="KW-1133">Transmembrane helix</keyword>
<protein>
    <submittedName>
        <fullName evidence="7">Oligosaccharide flippase family protein</fullName>
    </submittedName>
</protein>
<feature type="transmembrane region" description="Helical" evidence="6">
    <location>
        <begin position="382"/>
        <end position="404"/>
    </location>
</feature>
<feature type="transmembrane region" description="Helical" evidence="6">
    <location>
        <begin position="296"/>
        <end position="319"/>
    </location>
</feature>
<dbReference type="RefSeq" id="WP_168883363.1">
    <property type="nucleotide sequence ID" value="NZ_JABAIL010000004.1"/>
</dbReference>
<keyword evidence="3 6" id="KW-0812">Transmembrane</keyword>
<dbReference type="PANTHER" id="PTHR30250">
    <property type="entry name" value="PST FAMILY PREDICTED COLANIC ACID TRANSPORTER"/>
    <property type="match status" value="1"/>
</dbReference>
<keyword evidence="2" id="KW-1003">Cell membrane</keyword>
<feature type="transmembrane region" description="Helical" evidence="6">
    <location>
        <begin position="91"/>
        <end position="109"/>
    </location>
</feature>
<evidence type="ECO:0000256" key="2">
    <source>
        <dbReference type="ARBA" id="ARBA00022475"/>
    </source>
</evidence>
<evidence type="ECO:0000313" key="7">
    <source>
        <dbReference type="EMBL" id="NLR92658.1"/>
    </source>
</evidence>
<dbReference type="AlphaFoldDB" id="A0A7X8XWV4"/>
<dbReference type="Pfam" id="PF01943">
    <property type="entry name" value="Polysacc_synt"/>
    <property type="match status" value="1"/>
</dbReference>
<feature type="transmembrane region" description="Helical" evidence="6">
    <location>
        <begin position="244"/>
        <end position="263"/>
    </location>
</feature>
<evidence type="ECO:0000256" key="3">
    <source>
        <dbReference type="ARBA" id="ARBA00022692"/>
    </source>
</evidence>
<sequence>MSQYTRKNVLSNIFWIFFDKAFILLLKFLVGVKIANHYGADTFGHYQYIASIVGFSPLLYEIINERIVQKFFSSNSESHQTIINSVTIGRFILSSIALIAAFIYCWILKSETETIWIFFWLIINNTFINLFFGIQSFYENRLKARKIVVPVNITKALAYGVINYLITLDVPIVYIPFMHAVGSILSFLIILVIYVKEFPIQFNLKFPLLRDIIHESKFLWISTTAFVIFSQMDKVMLGSLIDDASVGVYSIALLLSTVTQMLLTPIRNTAFPMLLNYKEDKENFKRAYLKFSRQTVAVYLILIPSSVLVLKYTFHLFFVSEYNDCLEVYNLLLIIIFIQAVCNLQTSYLTIYEKTKYLLYKNVIGMIINIILNFILIKNIGIYGAAIATGVTQFATYYVLNFFYEDTRILNKWVLQSFQIWKLVKSNN</sequence>
<dbReference type="Proteomes" id="UP000585050">
    <property type="component" value="Unassembled WGS sequence"/>
</dbReference>
<feature type="transmembrane region" description="Helical" evidence="6">
    <location>
        <begin position="331"/>
        <end position="351"/>
    </location>
</feature>
<feature type="transmembrane region" description="Helical" evidence="6">
    <location>
        <begin position="358"/>
        <end position="376"/>
    </location>
</feature>
<keyword evidence="5 6" id="KW-0472">Membrane</keyword>
<accession>A0A7X8XWV4</accession>
<dbReference type="InterPro" id="IPR050833">
    <property type="entry name" value="Poly_Biosynth_Transport"/>
</dbReference>
<feature type="transmembrane region" description="Helical" evidence="6">
    <location>
        <begin position="147"/>
        <end position="166"/>
    </location>
</feature>
<dbReference type="PANTHER" id="PTHR30250:SF11">
    <property type="entry name" value="O-ANTIGEN TRANSPORTER-RELATED"/>
    <property type="match status" value="1"/>
</dbReference>
<feature type="transmembrane region" description="Helical" evidence="6">
    <location>
        <begin position="12"/>
        <end position="34"/>
    </location>
</feature>
<gene>
    <name evidence="7" type="ORF">HGP29_15675</name>
</gene>
<keyword evidence="8" id="KW-1185">Reference proteome</keyword>
<evidence type="ECO:0000256" key="5">
    <source>
        <dbReference type="ARBA" id="ARBA00023136"/>
    </source>
</evidence>
<name>A0A7X8XWV4_9BACT</name>
<evidence type="ECO:0000256" key="1">
    <source>
        <dbReference type="ARBA" id="ARBA00004651"/>
    </source>
</evidence>
<feature type="transmembrane region" description="Helical" evidence="6">
    <location>
        <begin position="172"/>
        <end position="195"/>
    </location>
</feature>
<reference evidence="7 8" key="1">
    <citation type="submission" date="2020-04" db="EMBL/GenBank/DDBJ databases">
        <title>Flammeovirga sp. SR4, a novel species isolated from seawater.</title>
        <authorList>
            <person name="Wang X."/>
        </authorList>
    </citation>
    <scope>NUCLEOTIDE SEQUENCE [LARGE SCALE GENOMIC DNA]</scope>
    <source>
        <strain evidence="7 8">SR4</strain>
    </source>
</reference>
<dbReference type="GO" id="GO:0005886">
    <property type="term" value="C:plasma membrane"/>
    <property type="evidence" value="ECO:0007669"/>
    <property type="project" value="UniProtKB-SubCell"/>
</dbReference>
<dbReference type="EMBL" id="JABAIL010000004">
    <property type="protein sequence ID" value="NLR92658.1"/>
    <property type="molecule type" value="Genomic_DNA"/>
</dbReference>